<evidence type="ECO:0000313" key="1">
    <source>
        <dbReference type="EMBL" id="CAI9704914.1"/>
    </source>
</evidence>
<sequence length="503" mass="51694">MEAAVLTSQSCCLSQVLEPVHPKRGSRNLCGSCLFQGSPTLEPLAQGWLPDLQGPPVRPSEAPTCAEGAATQEHRPTCKGAPVGALPVSVSAPKVHGALQVAVSFLYICTLRALVPSPDPALGARAFLETVGLCFSRVLCPRSGGAPTLSSRRGACRDPVTPALGGPQGRRRSPGTPAAWGFEVRDVCLNLPAWVDAAEDVCRAVVWLSLPAGGGGRGCPPWVCVSVRGFRAPCRQHRLQPVSSLDFSQPVHLKAARPPSSAFHPPGLPVPGECPAHPPPFTPEGCLEASWPEAGQALGAGPAYGLCSSKSRAQSLRVAPVAKRASTRSPADILSQPCLGPGGGGAAGSVEAVTGAGTFGGGAADISCRKPVPGMGLGAGPLGSKGQPGPSPGTPLLLPEWSPPADLRGAAGAAPVLSPPVLRGWTRHPAETSPDHRARPPLPSLALMGRAGESGWGPSYERKVGLGSWSHLPSEQAGWRCVLGEPCWPVTLLTPAPSWVLRL</sequence>
<proteinExistence type="predicted"/>
<reference evidence="1" key="1">
    <citation type="submission" date="2023-05" db="EMBL/GenBank/DDBJ databases">
        <authorList>
            <consortium name="ELIXIR-Norway"/>
        </authorList>
    </citation>
    <scope>NUCLEOTIDE SEQUENCE</scope>
</reference>
<dbReference type="EMBL" id="OX596112">
    <property type="protein sequence ID" value="CAI9704914.1"/>
    <property type="molecule type" value="Genomic_DNA"/>
</dbReference>
<gene>
    <name evidence="1" type="ORF">MRATA1EN3_LOCUS16127</name>
</gene>
<protein>
    <submittedName>
        <fullName evidence="1">Uncharacterized protein</fullName>
    </submittedName>
</protein>
<evidence type="ECO:0000313" key="2">
    <source>
        <dbReference type="Proteomes" id="UP001162501"/>
    </source>
</evidence>
<name>A0ACB0EWH4_RANTA</name>
<dbReference type="Proteomes" id="UP001162501">
    <property type="component" value="Chromosome 28"/>
</dbReference>
<organism evidence="1 2">
    <name type="scientific">Rangifer tarandus platyrhynchus</name>
    <name type="common">Svalbard reindeer</name>
    <dbReference type="NCBI Taxonomy" id="3082113"/>
    <lineage>
        <taxon>Eukaryota</taxon>
        <taxon>Metazoa</taxon>
        <taxon>Chordata</taxon>
        <taxon>Craniata</taxon>
        <taxon>Vertebrata</taxon>
        <taxon>Euteleostomi</taxon>
        <taxon>Mammalia</taxon>
        <taxon>Eutheria</taxon>
        <taxon>Laurasiatheria</taxon>
        <taxon>Artiodactyla</taxon>
        <taxon>Ruminantia</taxon>
        <taxon>Pecora</taxon>
        <taxon>Cervidae</taxon>
        <taxon>Odocoileinae</taxon>
        <taxon>Rangifer</taxon>
    </lineage>
</organism>
<accession>A0ACB0EWH4</accession>